<dbReference type="STRING" id="656914.SAMN00017405_0403"/>
<reference evidence="2 3" key="1">
    <citation type="submission" date="2017-04" db="EMBL/GenBank/DDBJ databases">
        <authorList>
            <person name="Afonso C.L."/>
            <person name="Miller P.J."/>
            <person name="Scott M.A."/>
            <person name="Spackman E."/>
            <person name="Goraichik I."/>
            <person name="Dimitrov K.M."/>
            <person name="Suarez D.L."/>
            <person name="Swayne D.E."/>
        </authorList>
    </citation>
    <scope>NUCLEOTIDE SEQUENCE [LARGE SCALE GENOMIC DNA]</scope>
    <source>
        <strain evidence="2 3">DSM 11270</strain>
    </source>
</reference>
<organism evidence="2 3">
    <name type="scientific">Desulfonispora thiosulfatigenes DSM 11270</name>
    <dbReference type="NCBI Taxonomy" id="656914"/>
    <lineage>
        <taxon>Bacteria</taxon>
        <taxon>Bacillati</taxon>
        <taxon>Bacillota</taxon>
        <taxon>Clostridia</taxon>
        <taxon>Eubacteriales</taxon>
        <taxon>Peptococcaceae</taxon>
        <taxon>Desulfonispora</taxon>
    </lineage>
</organism>
<keyword evidence="1" id="KW-0472">Membrane</keyword>
<feature type="transmembrane region" description="Helical" evidence="1">
    <location>
        <begin position="12"/>
        <end position="34"/>
    </location>
</feature>
<sequence length="225" mass="25896">MSRKTFLKSKDIINIGVKTMLIMIIASMLIPFLIDKFIFGNSYRSNITNGEWASFLGSLLGGLIGGIGTLTAVLITVKEARNVEYRRERPILILEERDRGNNWRVDRRFYIGYASDAYIDSLEIKNIGLGIATNIEIVVEVVDEEKIFIKSFGNVIPSDKSLKGISIEKRLWDFLCPLNINYEEPIEIRYEDLFGNKYFTKYKLARFESERIEYLQIKETISVGN</sequence>
<dbReference type="Proteomes" id="UP000192731">
    <property type="component" value="Unassembled WGS sequence"/>
</dbReference>
<evidence type="ECO:0000313" key="2">
    <source>
        <dbReference type="EMBL" id="SMB95441.1"/>
    </source>
</evidence>
<dbReference type="AlphaFoldDB" id="A0A1W1VQS9"/>
<dbReference type="OrthoDB" id="1785681at2"/>
<dbReference type="EMBL" id="FWWT01000022">
    <property type="protein sequence ID" value="SMB95441.1"/>
    <property type="molecule type" value="Genomic_DNA"/>
</dbReference>
<accession>A0A1W1VQS9</accession>
<name>A0A1W1VQS9_DESTI</name>
<dbReference type="RefSeq" id="WP_084054199.1">
    <property type="nucleotide sequence ID" value="NZ_FWWT01000022.1"/>
</dbReference>
<keyword evidence="1" id="KW-0812">Transmembrane</keyword>
<keyword evidence="3" id="KW-1185">Reference proteome</keyword>
<evidence type="ECO:0000256" key="1">
    <source>
        <dbReference type="SAM" id="Phobius"/>
    </source>
</evidence>
<keyword evidence="1" id="KW-1133">Transmembrane helix</keyword>
<evidence type="ECO:0000313" key="3">
    <source>
        <dbReference type="Proteomes" id="UP000192731"/>
    </source>
</evidence>
<protein>
    <submittedName>
        <fullName evidence="2">Uncharacterized protein</fullName>
    </submittedName>
</protein>
<proteinExistence type="predicted"/>
<gene>
    <name evidence="2" type="ORF">SAMN00017405_0403</name>
</gene>
<feature type="transmembrane region" description="Helical" evidence="1">
    <location>
        <begin position="54"/>
        <end position="77"/>
    </location>
</feature>